<dbReference type="EMBL" id="GISG01225558">
    <property type="protein sequence ID" value="MBA4664904.1"/>
    <property type="molecule type" value="Transcribed_RNA"/>
</dbReference>
<proteinExistence type="predicted"/>
<keyword evidence="1" id="KW-0812">Transmembrane</keyword>
<organism evidence="2">
    <name type="scientific">Opuntia streptacantha</name>
    <name type="common">Prickly pear cactus</name>
    <name type="synonym">Opuntia cardona</name>
    <dbReference type="NCBI Taxonomy" id="393608"/>
    <lineage>
        <taxon>Eukaryota</taxon>
        <taxon>Viridiplantae</taxon>
        <taxon>Streptophyta</taxon>
        <taxon>Embryophyta</taxon>
        <taxon>Tracheophyta</taxon>
        <taxon>Spermatophyta</taxon>
        <taxon>Magnoliopsida</taxon>
        <taxon>eudicotyledons</taxon>
        <taxon>Gunneridae</taxon>
        <taxon>Pentapetalae</taxon>
        <taxon>Caryophyllales</taxon>
        <taxon>Cactineae</taxon>
        <taxon>Cactaceae</taxon>
        <taxon>Opuntioideae</taxon>
        <taxon>Opuntia</taxon>
    </lineage>
</organism>
<reference evidence="2" key="2">
    <citation type="submission" date="2020-07" db="EMBL/GenBank/DDBJ databases">
        <authorList>
            <person name="Vera ALvarez R."/>
            <person name="Arias-Moreno D.M."/>
            <person name="Jimenez-Jacinto V."/>
            <person name="Jimenez-Bremont J.F."/>
            <person name="Swaminathan K."/>
            <person name="Moose S.P."/>
            <person name="Guerrero-Gonzalez M.L."/>
            <person name="Marino-Ramirez L."/>
            <person name="Landsman D."/>
            <person name="Rodriguez-Kessler M."/>
            <person name="Delgado-Sanchez P."/>
        </authorList>
    </citation>
    <scope>NUCLEOTIDE SEQUENCE</scope>
    <source>
        <tissue evidence="2">Cladode</tissue>
    </source>
</reference>
<name>A0A7C9ENQ4_OPUST</name>
<evidence type="ECO:0000256" key="1">
    <source>
        <dbReference type="SAM" id="Phobius"/>
    </source>
</evidence>
<keyword evidence="1" id="KW-1133">Transmembrane helix</keyword>
<dbReference type="AlphaFoldDB" id="A0A7C9ENQ4"/>
<sequence>MSMNFIEKQWGCKMSHAVKLQRIDSMVFDIGDPCFHQSSLKATRMLKPDKWQAVFDGDGKAVGFQKALKFIILGVCLTSLSLFPFSGKAFKMWVIRFWTIHIYLPPSVC</sequence>
<feature type="transmembrane region" description="Helical" evidence="1">
    <location>
        <begin position="67"/>
        <end position="86"/>
    </location>
</feature>
<reference evidence="2" key="1">
    <citation type="journal article" date="2013" name="J. Plant Res.">
        <title>Effect of fungi and light on seed germination of three Opuntia species from semiarid lands of central Mexico.</title>
        <authorList>
            <person name="Delgado-Sanchez P."/>
            <person name="Jimenez-Bremont J.F."/>
            <person name="Guerrero-Gonzalez Mde L."/>
            <person name="Flores J."/>
        </authorList>
    </citation>
    <scope>NUCLEOTIDE SEQUENCE</scope>
    <source>
        <tissue evidence="2">Cladode</tissue>
    </source>
</reference>
<accession>A0A7C9ENQ4</accession>
<protein>
    <submittedName>
        <fullName evidence="2">Uncharacterized protein</fullName>
    </submittedName>
</protein>
<evidence type="ECO:0000313" key="2">
    <source>
        <dbReference type="EMBL" id="MBA4664904.1"/>
    </source>
</evidence>
<keyword evidence="1" id="KW-0472">Membrane</keyword>